<evidence type="ECO:0000256" key="6">
    <source>
        <dbReference type="ARBA" id="ARBA00023146"/>
    </source>
</evidence>
<gene>
    <name evidence="10" type="primary">LOC117240247</name>
</gene>
<dbReference type="PRINTS" id="PR00981">
    <property type="entry name" value="TRNASYNTHSER"/>
</dbReference>
<evidence type="ECO:0000256" key="5">
    <source>
        <dbReference type="ARBA" id="ARBA00022840"/>
    </source>
</evidence>
<evidence type="ECO:0000256" key="1">
    <source>
        <dbReference type="ARBA" id="ARBA00010728"/>
    </source>
</evidence>
<keyword evidence="4" id="KW-0547">Nucleotide-binding</keyword>
<dbReference type="Proteomes" id="UP000504631">
    <property type="component" value="Unplaced"/>
</dbReference>
<keyword evidence="6" id="KW-0030">Aminoacyl-tRNA synthetase</keyword>
<dbReference type="GO" id="GO:0006434">
    <property type="term" value="P:seryl-tRNA aminoacylation"/>
    <property type="evidence" value="ECO:0007669"/>
    <property type="project" value="InterPro"/>
</dbReference>
<evidence type="ECO:0000256" key="7">
    <source>
        <dbReference type="ARBA" id="ARBA00031113"/>
    </source>
</evidence>
<dbReference type="InterPro" id="IPR002314">
    <property type="entry name" value="aa-tRNA-synt_IIb"/>
</dbReference>
<dbReference type="SUPFAM" id="SSF55681">
    <property type="entry name" value="Class II aaRS and biotin synthetases"/>
    <property type="match status" value="1"/>
</dbReference>
<dbReference type="GeneID" id="117240247"/>
<feature type="domain" description="Aminoacyl-transfer RNA synthetases class-II family profile" evidence="8">
    <location>
        <begin position="159"/>
        <end position="397"/>
    </location>
</feature>
<evidence type="ECO:0000256" key="3">
    <source>
        <dbReference type="ARBA" id="ARBA00022598"/>
    </source>
</evidence>
<dbReference type="Gene3D" id="3.30.930.10">
    <property type="entry name" value="Bira Bifunctional Protein, Domain 2"/>
    <property type="match status" value="1"/>
</dbReference>
<protein>
    <recommendedName>
        <fullName evidence="2">serine--tRNA ligase</fullName>
        <ecNumber evidence="2">6.1.1.11</ecNumber>
    </recommendedName>
    <alternativeName>
        <fullName evidence="7">Seryl-tRNA synthetase</fullName>
    </alternativeName>
</protein>
<dbReference type="InterPro" id="IPR002317">
    <property type="entry name" value="Ser-tRNA-ligase_type_1"/>
</dbReference>
<keyword evidence="3 10" id="KW-0436">Ligase</keyword>
<dbReference type="FunFam" id="3.30.930.10:FF:000078">
    <property type="entry name" value="Seryl-tRNA synthetase"/>
    <property type="match status" value="1"/>
</dbReference>
<dbReference type="AlphaFoldDB" id="A0A6J3LDY7"/>
<dbReference type="CTD" id="41862"/>
<comment type="similarity">
    <text evidence="1">Belongs to the class-II aminoacyl-tRNA synthetase family. Type-1 seryl-tRNA synthetase subfamily.</text>
</comment>
<accession>A0A6J3LDY7</accession>
<dbReference type="RefSeq" id="XP_033362114.1">
    <property type="nucleotide sequence ID" value="XM_033506223.1"/>
</dbReference>
<dbReference type="PANTHER" id="PTHR11778">
    <property type="entry name" value="SERYL-TRNA SYNTHETASE"/>
    <property type="match status" value="1"/>
</dbReference>
<keyword evidence="9" id="KW-1185">Reference proteome</keyword>
<evidence type="ECO:0000256" key="2">
    <source>
        <dbReference type="ARBA" id="ARBA00012840"/>
    </source>
</evidence>
<dbReference type="EC" id="6.1.1.11" evidence="2"/>
<evidence type="ECO:0000313" key="9">
    <source>
        <dbReference type="Proteomes" id="UP000504631"/>
    </source>
</evidence>
<evidence type="ECO:0000259" key="8">
    <source>
        <dbReference type="PROSITE" id="PS50862"/>
    </source>
</evidence>
<reference evidence="10" key="1">
    <citation type="submission" date="2025-08" db="UniProtKB">
        <authorList>
            <consortium name="RefSeq"/>
        </authorList>
    </citation>
    <scope>IDENTIFICATION</scope>
    <source>
        <tissue evidence="10">Muscle</tissue>
    </source>
</reference>
<dbReference type="Pfam" id="PF00587">
    <property type="entry name" value="tRNA-synt_2b"/>
    <property type="match status" value="1"/>
</dbReference>
<evidence type="ECO:0000256" key="4">
    <source>
        <dbReference type="ARBA" id="ARBA00022741"/>
    </source>
</evidence>
<evidence type="ECO:0000313" key="10">
    <source>
        <dbReference type="RefSeq" id="XP_033362114.1"/>
    </source>
</evidence>
<sequence length="427" mass="49285">MWFKKQFSRFLKYPQFYTKTLYRTQSTQYNVDTITYIPEPEYNIDFLCNSCNRDIIFNNIAARKSIGDIDKILELSKNPELKKALLHELNKIPNQTDPRVLSYGEEPQILKECGHNPEFDFEPQEFSTLVTNLKALKSKQLGPLIGTRGYLFLGDLAELEEALIHFTVRKLMKHGFKLVSVPDIIPTEVIERCGLIIDNGRHLVYNLSPFYGGNYSLSGTAEMSLAYKVMNTIFSSEDLPLKMAAVSRCFRAEISNLIHERSIYRVHQFTKVEMFVCSKHEESENQFQELLNIQEDLFSSLNLYFRIIDMPAHDLGSPAYRKVDMEGWMPGRKLYGELSSCSNCTDYQSRRLGIKYKTNKGEVLHVHTLNGTACAVPRMLIALCETHQTKHMRIQIPEILIPYMAGKTLIKKQPIANMKLHKYKSQI</sequence>
<dbReference type="GO" id="GO:0004828">
    <property type="term" value="F:serine-tRNA ligase activity"/>
    <property type="evidence" value="ECO:0007669"/>
    <property type="project" value="UniProtKB-EC"/>
</dbReference>
<organism evidence="9 10">
    <name type="scientific">Bombus vosnesenskii</name>
    <dbReference type="NCBI Taxonomy" id="207650"/>
    <lineage>
        <taxon>Eukaryota</taxon>
        <taxon>Metazoa</taxon>
        <taxon>Ecdysozoa</taxon>
        <taxon>Arthropoda</taxon>
        <taxon>Hexapoda</taxon>
        <taxon>Insecta</taxon>
        <taxon>Pterygota</taxon>
        <taxon>Neoptera</taxon>
        <taxon>Endopterygota</taxon>
        <taxon>Hymenoptera</taxon>
        <taxon>Apocrita</taxon>
        <taxon>Aculeata</taxon>
        <taxon>Apoidea</taxon>
        <taxon>Anthophila</taxon>
        <taxon>Apidae</taxon>
        <taxon>Bombus</taxon>
        <taxon>Pyrobombus</taxon>
    </lineage>
</organism>
<keyword evidence="5" id="KW-0067">ATP-binding</keyword>
<name>A0A6J3LDY7_9HYME</name>
<dbReference type="KEGG" id="bvk:117240247"/>
<dbReference type="PROSITE" id="PS50862">
    <property type="entry name" value="AA_TRNA_LIGASE_II"/>
    <property type="match status" value="1"/>
</dbReference>
<dbReference type="InterPro" id="IPR006195">
    <property type="entry name" value="aa-tRNA-synth_II"/>
</dbReference>
<dbReference type="GO" id="GO:0005524">
    <property type="term" value="F:ATP binding"/>
    <property type="evidence" value="ECO:0007669"/>
    <property type="project" value="UniProtKB-KW"/>
</dbReference>
<dbReference type="InterPro" id="IPR045864">
    <property type="entry name" value="aa-tRNA-synth_II/BPL/LPL"/>
</dbReference>
<proteinExistence type="inferred from homology"/>